<keyword evidence="3" id="KW-1185">Reference proteome</keyword>
<dbReference type="CDD" id="cd00093">
    <property type="entry name" value="HTH_XRE"/>
    <property type="match status" value="1"/>
</dbReference>
<reference evidence="2 3" key="1">
    <citation type="journal article" date="2021" name="Sci. Rep.">
        <title>The distribution of antibiotic resistance genes in chicken gut microbiota commensals.</title>
        <authorList>
            <person name="Juricova H."/>
            <person name="Matiasovicova J."/>
            <person name="Kubasova T."/>
            <person name="Cejkova D."/>
            <person name="Rychlik I."/>
        </authorList>
    </citation>
    <scope>NUCLEOTIDE SEQUENCE [LARGE SCALE GENOMIC DNA]</scope>
    <source>
        <strain evidence="2 3">An564</strain>
    </source>
</reference>
<dbReference type="Proteomes" id="UP000724149">
    <property type="component" value="Unassembled WGS sequence"/>
</dbReference>
<proteinExistence type="predicted"/>
<dbReference type="SMART" id="SM00530">
    <property type="entry name" value="HTH_XRE"/>
    <property type="match status" value="1"/>
</dbReference>
<feature type="domain" description="HTH cro/C1-type" evidence="1">
    <location>
        <begin position="37"/>
        <end position="93"/>
    </location>
</feature>
<gene>
    <name evidence="2" type="ORF">H9X81_10445</name>
</gene>
<name>A0ABS2GNU1_9FIRM</name>
<evidence type="ECO:0000313" key="2">
    <source>
        <dbReference type="EMBL" id="MBM6924102.1"/>
    </source>
</evidence>
<dbReference type="InterPro" id="IPR010982">
    <property type="entry name" value="Lambda_DNA-bd_dom_sf"/>
</dbReference>
<comment type="caution">
    <text evidence="2">The sequence shown here is derived from an EMBL/GenBank/DDBJ whole genome shotgun (WGS) entry which is preliminary data.</text>
</comment>
<organism evidence="2 3">
    <name type="scientific">Hydrogenoanaerobacterium saccharovorans</name>
    <dbReference type="NCBI Taxonomy" id="474960"/>
    <lineage>
        <taxon>Bacteria</taxon>
        <taxon>Bacillati</taxon>
        <taxon>Bacillota</taxon>
        <taxon>Clostridia</taxon>
        <taxon>Eubacteriales</taxon>
        <taxon>Oscillospiraceae</taxon>
        <taxon>Hydrogenoanaerobacterium</taxon>
    </lineage>
</organism>
<dbReference type="EMBL" id="JACSNR010000010">
    <property type="protein sequence ID" value="MBM6924102.1"/>
    <property type="molecule type" value="Genomic_DNA"/>
</dbReference>
<dbReference type="Gene3D" id="1.10.260.40">
    <property type="entry name" value="lambda repressor-like DNA-binding domains"/>
    <property type="match status" value="1"/>
</dbReference>
<sequence>MAENASFRNFVEEQLQDPEFRAEYEALEAEFSIMQAIIDARKSSGLTQKQLSEKTGIAQADISKLESGNGNPSVRTLQRLAAGMGMRVKIEFLPYDQR</sequence>
<dbReference type="Pfam" id="PF01381">
    <property type="entry name" value="HTH_3"/>
    <property type="match status" value="1"/>
</dbReference>
<dbReference type="SUPFAM" id="SSF47413">
    <property type="entry name" value="lambda repressor-like DNA-binding domains"/>
    <property type="match status" value="1"/>
</dbReference>
<dbReference type="RefSeq" id="WP_204721800.1">
    <property type="nucleotide sequence ID" value="NZ_JACSNR010000010.1"/>
</dbReference>
<dbReference type="PROSITE" id="PS50943">
    <property type="entry name" value="HTH_CROC1"/>
    <property type="match status" value="1"/>
</dbReference>
<accession>A0ABS2GNU1</accession>
<evidence type="ECO:0000259" key="1">
    <source>
        <dbReference type="PROSITE" id="PS50943"/>
    </source>
</evidence>
<evidence type="ECO:0000313" key="3">
    <source>
        <dbReference type="Proteomes" id="UP000724149"/>
    </source>
</evidence>
<dbReference type="InterPro" id="IPR001387">
    <property type="entry name" value="Cro/C1-type_HTH"/>
</dbReference>
<protein>
    <submittedName>
        <fullName evidence="2">Helix-turn-helix transcriptional regulator</fullName>
    </submittedName>
</protein>